<keyword evidence="2" id="KW-1185">Reference proteome</keyword>
<sequence>LPVRRNVTRKESLIFIAKESSSRICYQSNRFP</sequence>
<dbReference type="EMBL" id="KK112939">
    <property type="protein sequence ID" value="KFM58908.1"/>
    <property type="molecule type" value="Genomic_DNA"/>
</dbReference>
<reference evidence="1 2" key="1">
    <citation type="submission" date="2013-11" db="EMBL/GenBank/DDBJ databases">
        <title>Genome sequencing of Stegodyphus mimosarum.</title>
        <authorList>
            <person name="Bechsgaard J."/>
        </authorList>
    </citation>
    <scope>NUCLEOTIDE SEQUENCE [LARGE SCALE GENOMIC DNA]</scope>
</reference>
<dbReference type="Proteomes" id="UP000054359">
    <property type="component" value="Unassembled WGS sequence"/>
</dbReference>
<evidence type="ECO:0000313" key="2">
    <source>
        <dbReference type="Proteomes" id="UP000054359"/>
    </source>
</evidence>
<gene>
    <name evidence="1" type="ORF">X975_23229</name>
</gene>
<name>A0A087T1B9_STEMI</name>
<organism evidence="1 2">
    <name type="scientific">Stegodyphus mimosarum</name>
    <name type="common">African social velvet spider</name>
    <dbReference type="NCBI Taxonomy" id="407821"/>
    <lineage>
        <taxon>Eukaryota</taxon>
        <taxon>Metazoa</taxon>
        <taxon>Ecdysozoa</taxon>
        <taxon>Arthropoda</taxon>
        <taxon>Chelicerata</taxon>
        <taxon>Arachnida</taxon>
        <taxon>Araneae</taxon>
        <taxon>Araneomorphae</taxon>
        <taxon>Entelegynae</taxon>
        <taxon>Eresoidea</taxon>
        <taxon>Eresidae</taxon>
        <taxon>Stegodyphus</taxon>
    </lineage>
</organism>
<feature type="non-terminal residue" evidence="1">
    <location>
        <position position="32"/>
    </location>
</feature>
<accession>A0A087T1B9</accession>
<protein>
    <submittedName>
        <fullName evidence="1">Uncharacterized protein</fullName>
    </submittedName>
</protein>
<evidence type="ECO:0000313" key="1">
    <source>
        <dbReference type="EMBL" id="KFM58908.1"/>
    </source>
</evidence>
<dbReference type="AlphaFoldDB" id="A0A087T1B9"/>
<proteinExistence type="predicted"/>
<feature type="non-terminal residue" evidence="1">
    <location>
        <position position="1"/>
    </location>
</feature>